<dbReference type="EMBL" id="LGRX02033705">
    <property type="protein sequence ID" value="KAK3240235.1"/>
    <property type="molecule type" value="Genomic_DNA"/>
</dbReference>
<dbReference type="AlphaFoldDB" id="A0AAE0EVB8"/>
<feature type="region of interest" description="Disordered" evidence="1">
    <location>
        <begin position="248"/>
        <end position="272"/>
    </location>
</feature>
<evidence type="ECO:0000313" key="3">
    <source>
        <dbReference type="Proteomes" id="UP001190700"/>
    </source>
</evidence>
<comment type="caution">
    <text evidence="2">The sequence shown here is derived from an EMBL/GenBank/DDBJ whole genome shotgun (WGS) entry which is preliminary data.</text>
</comment>
<feature type="compositionally biased region" description="Basic residues" evidence="1">
    <location>
        <begin position="412"/>
        <end position="422"/>
    </location>
</feature>
<feature type="compositionally biased region" description="Basic residues" evidence="1">
    <location>
        <begin position="528"/>
        <end position="538"/>
    </location>
</feature>
<feature type="region of interest" description="Disordered" evidence="1">
    <location>
        <begin position="65"/>
        <end position="95"/>
    </location>
</feature>
<feature type="compositionally biased region" description="Low complexity" evidence="1">
    <location>
        <begin position="390"/>
        <end position="405"/>
    </location>
</feature>
<feature type="region of interest" description="Disordered" evidence="1">
    <location>
        <begin position="304"/>
        <end position="586"/>
    </location>
</feature>
<feature type="compositionally biased region" description="Basic and acidic residues" evidence="1">
    <location>
        <begin position="505"/>
        <end position="514"/>
    </location>
</feature>
<protein>
    <submittedName>
        <fullName evidence="2">Uncharacterized protein</fullName>
    </submittedName>
</protein>
<feature type="compositionally biased region" description="Basic and acidic residues" evidence="1">
    <location>
        <begin position="342"/>
        <end position="353"/>
    </location>
</feature>
<organism evidence="2 3">
    <name type="scientific">Cymbomonas tetramitiformis</name>
    <dbReference type="NCBI Taxonomy" id="36881"/>
    <lineage>
        <taxon>Eukaryota</taxon>
        <taxon>Viridiplantae</taxon>
        <taxon>Chlorophyta</taxon>
        <taxon>Pyramimonadophyceae</taxon>
        <taxon>Pyramimonadales</taxon>
        <taxon>Pyramimonadaceae</taxon>
        <taxon>Cymbomonas</taxon>
    </lineage>
</organism>
<reference evidence="2 3" key="1">
    <citation type="journal article" date="2015" name="Genome Biol. Evol.">
        <title>Comparative Genomics of a Bacterivorous Green Alga Reveals Evolutionary Causalities and Consequences of Phago-Mixotrophic Mode of Nutrition.</title>
        <authorList>
            <person name="Burns J.A."/>
            <person name="Paasch A."/>
            <person name="Narechania A."/>
            <person name="Kim E."/>
        </authorList>
    </citation>
    <scope>NUCLEOTIDE SEQUENCE [LARGE SCALE GENOMIC DNA]</scope>
    <source>
        <strain evidence="2 3">PLY_AMNH</strain>
    </source>
</reference>
<sequence>MAALPAPLRRSCVLHPVPLYRYLAAPSSQRRRACQALSRLVHRAMATMAHRRTFAQAHVTDGPENAVASGHDGTCDGSGRDPGSPASFHKRDEEQRHGHILGGSCGLARRYALMALLNLSIERAAQREICRYSTYSLLRVMYAVEGVEVEADDKRVAGLVLANISDHPLGRNDLYQAELRIKGVLVNAGFEYTASEEGFSRLWRAAEEALGMFDHSPYPTSVGSSPRNQPPSEDMLSFDRWMQQLGGSALQSHRNQSQHVPPPPSEMVPTEDREDVPIGSQAISAGVLRQMLREPVATLWVAPDSAPHELPKEPAPSDGLLALEDGAAPPPKDPPRVAITSSEEHGSRPEHPGSDLTPSSRPRSARFQEEEEPTTAAEPTPLRDGGGAEPPSKGSGAPRSSSSGKPPTPQKKAQRAQVKARPKSACAQGDDGSGFGLRNPLASAVSESQLSSRPPRDRQRNRPSTATVRRQKPPIGTSGSRFPDSHSPRVSRPTSALRPSSAAFRHREVAEDVARPNSAAHPEIRPMSGKRQRVRPKSATHLQRPKSAASQQEESAEEPEKWNEGEPRVTMHPTRFSVSPSMSPSWKPRVKAYLESSWDSLQGLEGKKVAKATKAGSSALHSKPPTLLIPHKERPPALPSAENEQEIARDPLGAVRRKREIMEEGATVMKVVLEPWNPRNTVSFKRNFLEPSKTPVRLVAFEHVKAIPALLPPPLRPTNTDAPESDEWFMSTLGPPMNSSCPLWV</sequence>
<evidence type="ECO:0000256" key="1">
    <source>
        <dbReference type="SAM" id="MobiDB-lite"/>
    </source>
</evidence>
<gene>
    <name evidence="2" type="ORF">CYMTET_49917</name>
</gene>
<feature type="compositionally biased region" description="Polar residues" evidence="1">
    <location>
        <begin position="248"/>
        <end position="259"/>
    </location>
</feature>
<evidence type="ECO:0000313" key="2">
    <source>
        <dbReference type="EMBL" id="KAK3240235.1"/>
    </source>
</evidence>
<accession>A0AAE0EVB8</accession>
<dbReference type="Proteomes" id="UP001190700">
    <property type="component" value="Unassembled WGS sequence"/>
</dbReference>
<keyword evidence="3" id="KW-1185">Reference proteome</keyword>
<proteinExistence type="predicted"/>
<feature type="region of interest" description="Disordered" evidence="1">
    <location>
        <begin position="609"/>
        <end position="651"/>
    </location>
</feature>
<feature type="compositionally biased region" description="Basic and acidic residues" evidence="1">
    <location>
        <begin position="558"/>
        <end position="569"/>
    </location>
</feature>
<name>A0AAE0EVB8_9CHLO</name>